<dbReference type="InterPro" id="IPR036770">
    <property type="entry name" value="Ankyrin_rpt-contain_sf"/>
</dbReference>
<evidence type="ECO:0000256" key="7">
    <source>
        <dbReference type="PROSITE-ProRule" id="PRU00023"/>
    </source>
</evidence>
<dbReference type="InterPro" id="IPR003903">
    <property type="entry name" value="UIM_dom"/>
</dbReference>
<protein>
    <recommendedName>
        <fullName evidence="9">Ankyrin repeat domain-containing protein</fullName>
    </recommendedName>
</protein>
<evidence type="ECO:0000313" key="10">
    <source>
        <dbReference type="EMBL" id="CAB3403268.1"/>
    </source>
</evidence>
<dbReference type="PANTHER" id="PTHR12447">
    <property type="entry name" value="ANKYRIN REPEAT DOMAIN-CONTAINING PROTEIN 13"/>
    <property type="match status" value="1"/>
</dbReference>
<evidence type="ECO:0000256" key="1">
    <source>
        <dbReference type="ARBA" id="ARBA00004236"/>
    </source>
</evidence>
<comment type="caution">
    <text evidence="10">The sequence shown here is derived from an EMBL/GenBank/DDBJ whole genome shotgun (WGS) entry which is preliminary data.</text>
</comment>
<keyword evidence="5" id="KW-0472">Membrane</keyword>
<proteinExistence type="predicted"/>
<evidence type="ECO:0000256" key="6">
    <source>
        <dbReference type="ARBA" id="ARBA00024956"/>
    </source>
</evidence>
<dbReference type="InterPro" id="IPR055285">
    <property type="entry name" value="ANKRD13_C"/>
</dbReference>
<organism evidence="10 11">
    <name type="scientific">Caenorhabditis bovis</name>
    <dbReference type="NCBI Taxonomy" id="2654633"/>
    <lineage>
        <taxon>Eukaryota</taxon>
        <taxon>Metazoa</taxon>
        <taxon>Ecdysozoa</taxon>
        <taxon>Nematoda</taxon>
        <taxon>Chromadorea</taxon>
        <taxon>Rhabditida</taxon>
        <taxon>Rhabditina</taxon>
        <taxon>Rhabditomorpha</taxon>
        <taxon>Rhabditoidea</taxon>
        <taxon>Rhabditidae</taxon>
        <taxon>Peloderinae</taxon>
        <taxon>Caenorhabditis</taxon>
    </lineage>
</organism>
<reference evidence="10 11" key="1">
    <citation type="submission" date="2020-04" db="EMBL/GenBank/DDBJ databases">
        <authorList>
            <person name="Laetsch R D."/>
            <person name="Stevens L."/>
            <person name="Kumar S."/>
            <person name="Blaxter L. M."/>
        </authorList>
    </citation>
    <scope>NUCLEOTIDE SEQUENCE [LARGE SCALE GENOMIC DNA]</scope>
</reference>
<dbReference type="PROSITE" id="PS50330">
    <property type="entry name" value="UIM"/>
    <property type="match status" value="1"/>
</dbReference>
<keyword evidence="3" id="KW-1003">Cell membrane</keyword>
<evidence type="ECO:0000256" key="4">
    <source>
        <dbReference type="ARBA" id="ARBA00022737"/>
    </source>
</evidence>
<feature type="compositionally biased region" description="Low complexity" evidence="8">
    <location>
        <begin position="537"/>
        <end position="546"/>
    </location>
</feature>
<dbReference type="InterPro" id="IPR021832">
    <property type="entry name" value="ANKRD13"/>
</dbReference>
<dbReference type="OrthoDB" id="1585644at2759"/>
<feature type="region of interest" description="Disordered" evidence="8">
    <location>
        <begin position="535"/>
        <end position="559"/>
    </location>
</feature>
<evidence type="ECO:0000256" key="8">
    <source>
        <dbReference type="SAM" id="MobiDB-lite"/>
    </source>
</evidence>
<dbReference type="Gene3D" id="1.25.40.20">
    <property type="entry name" value="Ankyrin repeat-containing domain"/>
    <property type="match status" value="1"/>
</dbReference>
<dbReference type="Pfam" id="PF12796">
    <property type="entry name" value="Ank_2"/>
    <property type="match status" value="1"/>
</dbReference>
<dbReference type="PANTHER" id="PTHR12447:SF31">
    <property type="entry name" value="LD31969P"/>
    <property type="match status" value="1"/>
</dbReference>
<name>A0A8S1EQ67_9PELO</name>
<evidence type="ECO:0000256" key="3">
    <source>
        <dbReference type="ARBA" id="ARBA00022475"/>
    </source>
</evidence>
<dbReference type="Proteomes" id="UP000494206">
    <property type="component" value="Unassembled WGS sequence"/>
</dbReference>
<evidence type="ECO:0000256" key="2">
    <source>
        <dbReference type="ARBA" id="ARBA00004603"/>
    </source>
</evidence>
<comment type="function">
    <text evidence="6">Ubiquitin-binding protein that specifically recognizes and binds 'Lys-63'-linked ubiquitin. Does not bind 'Lys-48'-linked ubiquitin. Positively regulates the internalization of ligand-activated EGFR by binding to the Ub moiety of ubiquitinated EGFR at the cell membrane.</text>
</comment>
<dbReference type="EMBL" id="CADEPM010000003">
    <property type="protein sequence ID" value="CAB3403268.1"/>
    <property type="molecule type" value="Genomic_DNA"/>
</dbReference>
<keyword evidence="11" id="KW-1185">Reference proteome</keyword>
<dbReference type="AlphaFoldDB" id="A0A8S1EQ67"/>
<dbReference type="PROSITE" id="PS50088">
    <property type="entry name" value="ANK_REPEAT"/>
    <property type="match status" value="1"/>
</dbReference>
<feature type="repeat" description="ANK" evidence="7">
    <location>
        <begin position="43"/>
        <end position="75"/>
    </location>
</feature>
<evidence type="ECO:0000313" key="11">
    <source>
        <dbReference type="Proteomes" id="UP000494206"/>
    </source>
</evidence>
<accession>A0A8S1EQ67</accession>
<gene>
    <name evidence="10" type="ORF">CBOVIS_LOCUS5768</name>
</gene>
<dbReference type="Pfam" id="PF11904">
    <property type="entry name" value="ANKRD13_C"/>
    <property type="match status" value="1"/>
</dbReference>
<evidence type="ECO:0000256" key="5">
    <source>
        <dbReference type="ARBA" id="ARBA00023136"/>
    </source>
</evidence>
<dbReference type="InterPro" id="IPR002110">
    <property type="entry name" value="Ankyrin_rpt"/>
</dbReference>
<evidence type="ECO:0000259" key="9">
    <source>
        <dbReference type="Pfam" id="PF11904"/>
    </source>
</evidence>
<sequence>MPLAPKAKLDYPLHWAVFANNVEELEQLLKDKETLDIDKVDPRGRTPLLLAVTIGNVKCAQLLLENGANADAHNKEMWSVSHEAVSLGNPELITNVIHYRDFERAGRGARAMRTALNKLKDVPDFYCEMSWDFSSWVPFLSQACPSDTYKIYKSGSRVRMDTTMASFETASSVRENQSIVFRLNADNNPEFVVLDHNSKSASVQELRDDLDFDDYKPSPDSIALRMSSPITTTYIDVDQIGFERTSRGLLSWLSGSDGTEKVDGYDCRVLAASNVQLVTKKRMEHLSQFDRERIAQEESTASSKAIGGIMKMMQSEKCDERTTVDLFEGGLTPVEYLDATFKFEPGTDIGRPKDIVKKSNSFKATLWMADDYPLSLQEQVIPIVELMAINSSHFARLNNFIRLQLPAGFPAKIEIPLFHVLSARVSFSNVNEPGPYVTPIDVQSNFKARAVVIDDAAFDVPPNYIIVSPEDSHFNITWEDENDPRRSRSMLNSTAYRPSEEMLLQMAIEQSLREAGNTSDANVTDEQLARALQMQFDSTDSDSSASRAVLPPTPVDTELELALRASEMDEERRRREQEQFEEELQKVLELSKNDK</sequence>
<dbReference type="PROSITE" id="PS50297">
    <property type="entry name" value="ANK_REP_REGION"/>
    <property type="match status" value="1"/>
</dbReference>
<keyword evidence="4" id="KW-0677">Repeat</keyword>
<keyword evidence="7" id="KW-0040">ANK repeat</keyword>
<comment type="subcellular location">
    <subcellularLocation>
        <location evidence="1">Cell membrane</location>
    </subcellularLocation>
    <subcellularLocation>
        <location evidence="2">Late endosome</location>
    </subcellularLocation>
</comment>
<dbReference type="GO" id="GO:0005886">
    <property type="term" value="C:plasma membrane"/>
    <property type="evidence" value="ECO:0007669"/>
    <property type="project" value="UniProtKB-SubCell"/>
</dbReference>
<dbReference type="SUPFAM" id="SSF48403">
    <property type="entry name" value="Ankyrin repeat"/>
    <property type="match status" value="1"/>
</dbReference>
<dbReference type="GO" id="GO:0005770">
    <property type="term" value="C:late endosome"/>
    <property type="evidence" value="ECO:0007669"/>
    <property type="project" value="UniProtKB-SubCell"/>
</dbReference>
<dbReference type="SMART" id="SM00248">
    <property type="entry name" value="ANK"/>
    <property type="match status" value="2"/>
</dbReference>
<feature type="domain" description="Ankyrin repeat" evidence="9">
    <location>
        <begin position="159"/>
        <end position="464"/>
    </location>
</feature>